<feature type="transmembrane region" description="Helical" evidence="1">
    <location>
        <begin position="6"/>
        <end position="22"/>
    </location>
</feature>
<comment type="caution">
    <text evidence="2">The sequence shown here is derived from an EMBL/GenBank/DDBJ whole genome shotgun (WGS) entry which is preliminary data.</text>
</comment>
<dbReference type="Proteomes" id="UP000030002">
    <property type="component" value="Unassembled WGS sequence"/>
</dbReference>
<proteinExistence type="predicted"/>
<organism evidence="2 3">
    <name type="scientific">Knoellia sinensis KCTC 19936</name>
    <dbReference type="NCBI Taxonomy" id="1385520"/>
    <lineage>
        <taxon>Bacteria</taxon>
        <taxon>Bacillati</taxon>
        <taxon>Actinomycetota</taxon>
        <taxon>Actinomycetes</taxon>
        <taxon>Micrococcales</taxon>
        <taxon>Intrasporangiaceae</taxon>
        <taxon>Knoellia</taxon>
    </lineage>
</organism>
<dbReference type="OrthoDB" id="677174at2"/>
<keyword evidence="1" id="KW-1133">Transmembrane helix</keyword>
<protein>
    <recommendedName>
        <fullName evidence="4">N-acetyltransferase domain-containing protein</fullName>
    </recommendedName>
</protein>
<dbReference type="eggNOG" id="COG1246">
    <property type="taxonomic scope" value="Bacteria"/>
</dbReference>
<keyword evidence="1" id="KW-0812">Transmembrane</keyword>
<evidence type="ECO:0000313" key="2">
    <source>
        <dbReference type="EMBL" id="KGN34824.1"/>
    </source>
</evidence>
<dbReference type="RefSeq" id="WP_035911271.1">
    <property type="nucleotide sequence ID" value="NZ_AVPJ01000001.1"/>
</dbReference>
<evidence type="ECO:0000256" key="1">
    <source>
        <dbReference type="SAM" id="Phobius"/>
    </source>
</evidence>
<keyword evidence="3" id="KW-1185">Reference proteome</keyword>
<evidence type="ECO:0000313" key="3">
    <source>
        <dbReference type="Proteomes" id="UP000030002"/>
    </source>
</evidence>
<accession>A0A0A0JDC9</accession>
<reference evidence="2 3" key="1">
    <citation type="submission" date="2013-08" db="EMBL/GenBank/DDBJ databases">
        <title>The genome sequence of Knoellia sinensis.</title>
        <authorList>
            <person name="Zhu W."/>
            <person name="Wang G."/>
        </authorList>
    </citation>
    <scope>NUCLEOTIDE SEQUENCE [LARGE SCALE GENOMIC DNA]</scope>
    <source>
        <strain evidence="2 3">KCTC 19936</strain>
    </source>
</reference>
<dbReference type="AlphaFoldDB" id="A0A0A0JDC9"/>
<evidence type="ECO:0008006" key="4">
    <source>
        <dbReference type="Google" id="ProtNLM"/>
    </source>
</evidence>
<name>A0A0A0JDC9_9MICO</name>
<sequence>MSWLDALGWFGSALLVFSLLQARILRLRILNTIACLILTVFNAAIGVWPMVAMNVVLAAINLFFIARMLRERNDETAFRVIEVEEDDAYLQNFLEVEGAEIGKYNPGFSGVTESSSRFAYLVVHGHETVGVVVVRDAGGGVGQVELDYVTERYRDFTPGEFVWRHSGLFAGQGWRTIRTPDAMVGAYYEKLGFRRDGQAWALDIAAVTRPTEGDVADPA</sequence>
<dbReference type="EMBL" id="AVPJ01000001">
    <property type="protein sequence ID" value="KGN34824.1"/>
    <property type="molecule type" value="Genomic_DNA"/>
</dbReference>
<keyword evidence="1" id="KW-0472">Membrane</keyword>
<dbReference type="STRING" id="1385520.N802_01895"/>
<gene>
    <name evidence="2" type="ORF">N802_01895</name>
</gene>